<dbReference type="PROSITE" id="PS50405">
    <property type="entry name" value="GST_CTER"/>
    <property type="match status" value="1"/>
</dbReference>
<dbReference type="PROSITE" id="PS50404">
    <property type="entry name" value="GST_NTER"/>
    <property type="match status" value="1"/>
</dbReference>
<dbReference type="SFLD" id="SFLDS00019">
    <property type="entry name" value="Glutathione_Transferase_(cytos"/>
    <property type="match status" value="1"/>
</dbReference>
<keyword evidence="3" id="KW-0808">Transferase</keyword>
<dbReference type="Gene3D" id="3.40.30.10">
    <property type="entry name" value="Glutaredoxin"/>
    <property type="match status" value="1"/>
</dbReference>
<dbReference type="PANTHER" id="PTHR44051:SF8">
    <property type="entry name" value="GLUTATHIONE S-TRANSFERASE GSTA"/>
    <property type="match status" value="1"/>
</dbReference>
<sequence length="239" mass="25958">MTEQARGYCLYYSPDSANLIVRLVLEELGVDYRDVLVDRGRDEQRSEAYRRLNPQGLLPVLVAGEDEVLFETAAIVLQLADRHAALAPAVATPARGECYKWLFYLSNTLHADLRVRFYAHRYTGDPDAVAGIRAATAERVAGHFALLEDAIAAHGGDWLLPGGLSVCDFYLAVCARWAMIYPRGAAAITPPPASHPHLARLLATLEARPAVARACEREAVPAPFFTAPVPPRPAAGSVS</sequence>
<proteinExistence type="predicted"/>
<dbReference type="EC" id="2.5.1.18" evidence="3"/>
<dbReference type="InterPro" id="IPR004046">
    <property type="entry name" value="GST_C"/>
</dbReference>
<dbReference type="CDD" id="cd03057">
    <property type="entry name" value="GST_N_Beta"/>
    <property type="match status" value="1"/>
</dbReference>
<dbReference type="InterPro" id="IPR036249">
    <property type="entry name" value="Thioredoxin-like_sf"/>
</dbReference>
<dbReference type="InterPro" id="IPR040079">
    <property type="entry name" value="Glutathione_S-Trfase"/>
</dbReference>
<dbReference type="Pfam" id="PF13409">
    <property type="entry name" value="GST_N_2"/>
    <property type="match status" value="1"/>
</dbReference>
<reference evidence="3" key="1">
    <citation type="submission" date="2019-06" db="EMBL/GenBank/DDBJ databases">
        <authorList>
            <person name="Murdoch R.W."/>
            <person name="Fathepure B."/>
        </authorList>
    </citation>
    <scope>NUCLEOTIDE SEQUENCE</scope>
</reference>
<gene>
    <name evidence="3" type="primary">gstB_4</name>
    <name evidence="3" type="ORF">KBTEX_02188</name>
</gene>
<dbReference type="SUPFAM" id="SSF47616">
    <property type="entry name" value="GST C-terminal domain-like"/>
    <property type="match status" value="1"/>
</dbReference>
<dbReference type="InterPro" id="IPR004045">
    <property type="entry name" value="Glutathione_S-Trfase_N"/>
</dbReference>
<dbReference type="Gene3D" id="1.20.1050.10">
    <property type="match status" value="1"/>
</dbReference>
<dbReference type="SFLD" id="SFLDG01150">
    <property type="entry name" value="Main.1:_Beta-like"/>
    <property type="match status" value="1"/>
</dbReference>
<evidence type="ECO:0000259" key="2">
    <source>
        <dbReference type="PROSITE" id="PS50405"/>
    </source>
</evidence>
<dbReference type="InterPro" id="IPR010987">
    <property type="entry name" value="Glutathione-S-Trfase_C-like"/>
</dbReference>
<name>A0A5B8RAR1_9ZZZZ</name>
<dbReference type="InterPro" id="IPR036282">
    <property type="entry name" value="Glutathione-S-Trfase_C_sf"/>
</dbReference>
<dbReference type="CDD" id="cd03188">
    <property type="entry name" value="GST_C_Beta"/>
    <property type="match status" value="1"/>
</dbReference>
<feature type="domain" description="GST C-terminal" evidence="2">
    <location>
        <begin position="91"/>
        <end position="224"/>
    </location>
</feature>
<dbReference type="Pfam" id="PF14497">
    <property type="entry name" value="GST_C_3"/>
    <property type="match status" value="1"/>
</dbReference>
<dbReference type="AlphaFoldDB" id="A0A5B8RAR1"/>
<dbReference type="EMBL" id="MN079113">
    <property type="protein sequence ID" value="QEA05860.1"/>
    <property type="molecule type" value="Genomic_DNA"/>
</dbReference>
<dbReference type="SFLD" id="SFLDG00358">
    <property type="entry name" value="Main_(cytGST)"/>
    <property type="match status" value="1"/>
</dbReference>
<organism evidence="3">
    <name type="scientific">uncultured organism</name>
    <dbReference type="NCBI Taxonomy" id="155900"/>
    <lineage>
        <taxon>unclassified sequences</taxon>
        <taxon>environmental samples</taxon>
    </lineage>
</organism>
<feature type="domain" description="GST N-terminal" evidence="1">
    <location>
        <begin position="5"/>
        <end position="87"/>
    </location>
</feature>
<dbReference type="SUPFAM" id="SSF52833">
    <property type="entry name" value="Thioredoxin-like"/>
    <property type="match status" value="1"/>
</dbReference>
<protein>
    <submittedName>
        <fullName evidence="3">Glutathione S-transferase GST-6.0</fullName>
        <ecNumber evidence="3">2.5.1.18</ecNumber>
    </submittedName>
</protein>
<dbReference type="GO" id="GO:0004364">
    <property type="term" value="F:glutathione transferase activity"/>
    <property type="evidence" value="ECO:0007669"/>
    <property type="project" value="UniProtKB-EC"/>
</dbReference>
<evidence type="ECO:0000313" key="3">
    <source>
        <dbReference type="EMBL" id="QEA05860.1"/>
    </source>
</evidence>
<dbReference type="PANTHER" id="PTHR44051">
    <property type="entry name" value="GLUTATHIONE S-TRANSFERASE-RELATED"/>
    <property type="match status" value="1"/>
</dbReference>
<accession>A0A5B8RAR1</accession>
<evidence type="ECO:0000259" key="1">
    <source>
        <dbReference type="PROSITE" id="PS50404"/>
    </source>
</evidence>